<dbReference type="Gene3D" id="1.25.40.10">
    <property type="entry name" value="Tetratricopeptide repeat domain"/>
    <property type="match status" value="1"/>
</dbReference>
<evidence type="ECO:0000256" key="5">
    <source>
        <dbReference type="ARBA" id="ARBA00022927"/>
    </source>
</evidence>
<dbReference type="SMART" id="SM00028">
    <property type="entry name" value="TPR"/>
    <property type="match status" value="2"/>
</dbReference>
<sequence>LIIVNVIFKLKLIAMDTQKKRADDLVAEADKLLSSWSLLRSKTEKHEDASGLYKQAGNIYKTEKMYDKAIDAFQKALVSFTVLKDDHERKYILIEKAKLYRLKGECDNAVEHYKNAIDVVNSTGSTDGSGKLWQEIADTFEKNLKESEEKGDDEHVIGKKVDNVVEAYKKASEMYALADRDVSANEALIKASNICINYDRYTDALECMDTSLARLASGSKTLWTVNQLISKCVLCCLVCNDFVKSEEKLNRYRSMFDKFGNSTDDDAVKAVLQSVKDSDRGSFIELQKRYRSQIRNDIYTEKIVAEILGLYFNGEPDETNQHNTHTGSSRGKGSKIVEDEPEDLT</sequence>
<dbReference type="PANTHER" id="PTHR13768:SF2">
    <property type="entry name" value="GAMMA-SOLUBLE NSF ATTACHMENT PROTEIN"/>
    <property type="match status" value="1"/>
</dbReference>
<protein>
    <recommendedName>
        <fullName evidence="7">Gamma-soluble NSF attachment protein</fullName>
    </recommendedName>
    <alternativeName>
        <fullName evidence="8">N-ethylmaleimide-sensitive factor attachment protein gamma</fullName>
    </alternativeName>
</protein>
<evidence type="ECO:0000256" key="3">
    <source>
        <dbReference type="ARBA" id="ARBA00022448"/>
    </source>
</evidence>
<evidence type="ECO:0000256" key="4">
    <source>
        <dbReference type="ARBA" id="ARBA00022892"/>
    </source>
</evidence>
<evidence type="ECO:0000256" key="6">
    <source>
        <dbReference type="ARBA" id="ARBA00023136"/>
    </source>
</evidence>
<evidence type="ECO:0000256" key="1">
    <source>
        <dbReference type="ARBA" id="ARBA00004170"/>
    </source>
</evidence>
<dbReference type="InterPro" id="IPR019734">
    <property type="entry name" value="TPR_rpt"/>
</dbReference>
<feature type="non-terminal residue" evidence="10">
    <location>
        <position position="1"/>
    </location>
</feature>
<dbReference type="Proteomes" id="UP000594342">
    <property type="component" value="Unassembled WGS sequence"/>
</dbReference>
<dbReference type="GO" id="GO:0015031">
    <property type="term" value="P:protein transport"/>
    <property type="evidence" value="ECO:0007669"/>
    <property type="project" value="UniProtKB-KW"/>
</dbReference>
<evidence type="ECO:0000256" key="9">
    <source>
        <dbReference type="SAM" id="MobiDB-lite"/>
    </source>
</evidence>
<dbReference type="GO" id="GO:0016192">
    <property type="term" value="P:vesicle-mediated transport"/>
    <property type="evidence" value="ECO:0007669"/>
    <property type="project" value="UniProtKB-KW"/>
</dbReference>
<evidence type="ECO:0000256" key="8">
    <source>
        <dbReference type="ARBA" id="ARBA00042485"/>
    </source>
</evidence>
<dbReference type="InterPro" id="IPR000744">
    <property type="entry name" value="NSF_attach"/>
</dbReference>
<dbReference type="GO" id="GO:0005483">
    <property type="term" value="F:soluble NSF attachment protein activity"/>
    <property type="evidence" value="ECO:0007669"/>
    <property type="project" value="TreeGrafter"/>
</dbReference>
<proteinExistence type="inferred from homology"/>
<dbReference type="EMBL" id="UPSH01000001">
    <property type="protein sequence ID" value="VBB17654.1"/>
    <property type="molecule type" value="Genomic_DNA"/>
</dbReference>
<evidence type="ECO:0000256" key="7">
    <source>
        <dbReference type="ARBA" id="ARBA00040047"/>
    </source>
</evidence>
<dbReference type="GO" id="GO:0016020">
    <property type="term" value="C:membrane"/>
    <property type="evidence" value="ECO:0007669"/>
    <property type="project" value="UniProtKB-SubCell"/>
</dbReference>
<name>A0A5K0U827_9VIRU</name>
<comment type="caution">
    <text evidence="10">The sequence shown here is derived from an EMBL/GenBank/DDBJ whole genome shotgun (WGS) entry which is preliminary data.</text>
</comment>
<gene>
    <name evidence="10" type="ORF">YASMINEVIRUS_117</name>
</gene>
<accession>A0A5K0U827</accession>
<reference evidence="10 11" key="1">
    <citation type="submission" date="2018-10" db="EMBL/GenBank/DDBJ databases">
        <authorList>
            <consortium name="IHU Genomes"/>
        </authorList>
    </citation>
    <scope>NUCLEOTIDE SEQUENCE [LARGE SCALE GENOMIC DNA]</scope>
    <source>
        <strain evidence="10 11">A1</strain>
    </source>
</reference>
<comment type="subcellular location">
    <subcellularLocation>
        <location evidence="1">Membrane</location>
        <topology evidence="1">Peripheral membrane protein</topology>
    </subcellularLocation>
</comment>
<evidence type="ECO:0000256" key="2">
    <source>
        <dbReference type="ARBA" id="ARBA00010050"/>
    </source>
</evidence>
<keyword evidence="6" id="KW-0472">Membrane</keyword>
<evidence type="ECO:0000313" key="11">
    <source>
        <dbReference type="Proteomes" id="UP000594342"/>
    </source>
</evidence>
<dbReference type="Pfam" id="PF14938">
    <property type="entry name" value="SNAP"/>
    <property type="match status" value="1"/>
</dbReference>
<keyword evidence="5" id="KW-0653">Protein transport</keyword>
<dbReference type="PANTHER" id="PTHR13768">
    <property type="entry name" value="SOLUBLE NSF ATTACHMENT PROTEIN SNAP"/>
    <property type="match status" value="1"/>
</dbReference>
<keyword evidence="11" id="KW-1185">Reference proteome</keyword>
<keyword evidence="3" id="KW-0813">Transport</keyword>
<organism evidence="10 11">
    <name type="scientific">Yasminevirus sp. GU-2018</name>
    <dbReference type="NCBI Taxonomy" id="2420051"/>
    <lineage>
        <taxon>Viruses</taxon>
        <taxon>Varidnaviria</taxon>
        <taxon>Bamfordvirae</taxon>
        <taxon>Nucleocytoviricota</taxon>
        <taxon>Megaviricetes</taxon>
        <taxon>Imitervirales</taxon>
        <taxon>Mimiviridae</taxon>
        <taxon>Klosneuvirinae</taxon>
        <taxon>Yasminevirus</taxon>
        <taxon>Yasminevirus saudimassiliense</taxon>
    </lineage>
</organism>
<dbReference type="InterPro" id="IPR011990">
    <property type="entry name" value="TPR-like_helical_dom_sf"/>
</dbReference>
<feature type="region of interest" description="Disordered" evidence="9">
    <location>
        <begin position="318"/>
        <end position="345"/>
    </location>
</feature>
<evidence type="ECO:0000313" key="10">
    <source>
        <dbReference type="EMBL" id="VBB17654.1"/>
    </source>
</evidence>
<dbReference type="SUPFAM" id="SSF48452">
    <property type="entry name" value="TPR-like"/>
    <property type="match status" value="1"/>
</dbReference>
<comment type="similarity">
    <text evidence="2">Belongs to the SNAP family.</text>
</comment>
<keyword evidence="4" id="KW-0931">ER-Golgi transport</keyword>
<feature type="compositionally biased region" description="Polar residues" evidence="9">
    <location>
        <begin position="321"/>
        <end position="331"/>
    </location>
</feature>
<dbReference type="GO" id="GO:0019905">
    <property type="term" value="F:syntaxin binding"/>
    <property type="evidence" value="ECO:0007669"/>
    <property type="project" value="TreeGrafter"/>
</dbReference>